<dbReference type="RefSeq" id="WP_225689625.1">
    <property type="nucleotide sequence ID" value="NZ_JAERSE020000004.1"/>
</dbReference>
<sequence length="389" mass="44869">MPKKFTQYSILLSSPMDLESERNEIPNLINELNKTYGKSNDVHFDLIKWETHSAPGITLQHTQQIINEDIGDEYDIFLGIIWKKFGTKTAVAESGTEEEFLRALKRFENGENIQILFYFKSEAIPVDEIIPEQITKIKNFKEVLKENNILYWNFNNTEDLISQLRIHLPKRTDNLLNNSTNESTTKIKSKVNSLDISSENEEIGVLDFIIQFEDYTANINLALNNISEATNIIGEEFTNKTAELDRIKNLPKFNKNLVTSILGRTAKSIDNYTNRLILESPLYEENFESAIKICSIYINNINKDNIDENINNLTSLLEEIKSLKENIPTVINGMEGFYDVMKNWPNVYSVLTKSKNKLLNQLDSLRSTLKTSYNLTNELEGELEYKLKL</sequence>
<proteinExistence type="predicted"/>
<evidence type="ECO:0000313" key="2">
    <source>
        <dbReference type="EMBL" id="MCA6068408.1"/>
    </source>
</evidence>
<dbReference type="EMBL" id="JAERSE020000004">
    <property type="protein sequence ID" value="MCA6068408.1"/>
    <property type="molecule type" value="Genomic_DNA"/>
</dbReference>
<evidence type="ECO:0000259" key="1">
    <source>
        <dbReference type="Pfam" id="PF13271"/>
    </source>
</evidence>
<comment type="caution">
    <text evidence="2">The sequence shown here is derived from an EMBL/GenBank/DDBJ whole genome shotgun (WGS) entry which is preliminary data.</text>
</comment>
<keyword evidence="3" id="KW-1185">Reference proteome</keyword>
<dbReference type="Pfam" id="PF13271">
    <property type="entry name" value="DUF4062"/>
    <property type="match status" value="1"/>
</dbReference>
<feature type="domain" description="DUF4062" evidence="1">
    <location>
        <begin position="10"/>
        <end position="103"/>
    </location>
</feature>
<dbReference type="InterPro" id="IPR025139">
    <property type="entry name" value="DUF4062"/>
</dbReference>
<accession>A0ABS8A4Z8</accession>
<protein>
    <submittedName>
        <fullName evidence="2">DUF4062 domain-containing protein</fullName>
    </submittedName>
</protein>
<gene>
    <name evidence="2" type="ORF">JI747_014550</name>
</gene>
<reference evidence="2 3" key="1">
    <citation type="submission" date="2021-09" db="EMBL/GenBank/DDBJ databases">
        <title>Genome sequencing and assembly of Chryseobacterium sp. RG1.</title>
        <authorList>
            <person name="Chhetri G."/>
        </authorList>
    </citation>
    <scope>NUCLEOTIDE SEQUENCE [LARGE SCALE GENOMIC DNA]</scope>
    <source>
        <strain evidence="2 3">RG1</strain>
    </source>
</reference>
<evidence type="ECO:0000313" key="3">
    <source>
        <dbReference type="Proteomes" id="UP000618240"/>
    </source>
</evidence>
<name>A0ABS8A4Z8_9FLAO</name>
<dbReference type="Proteomes" id="UP000618240">
    <property type="component" value="Unassembled WGS sequence"/>
</dbReference>
<organism evidence="2 3">
    <name type="scientific">Chryseobacterium tagetis</name>
    <dbReference type="NCBI Taxonomy" id="2801334"/>
    <lineage>
        <taxon>Bacteria</taxon>
        <taxon>Pseudomonadati</taxon>
        <taxon>Bacteroidota</taxon>
        <taxon>Flavobacteriia</taxon>
        <taxon>Flavobacteriales</taxon>
        <taxon>Weeksellaceae</taxon>
        <taxon>Chryseobacterium group</taxon>
        <taxon>Chryseobacterium</taxon>
    </lineage>
</organism>